<reference evidence="7" key="2">
    <citation type="submission" date="2021-09" db="EMBL/GenBank/DDBJ databases">
        <authorList>
            <person name="Gilroy R."/>
        </authorList>
    </citation>
    <scope>NUCLEOTIDE SEQUENCE</scope>
    <source>
        <strain evidence="7">ChiGjej5B5-22894</strain>
    </source>
</reference>
<name>A0A921MV16_9MICO</name>
<dbReference type="EMBL" id="DYUE01000124">
    <property type="protein sequence ID" value="HJG91050.1"/>
    <property type="molecule type" value="Genomic_DNA"/>
</dbReference>
<accession>A0A921MV16</accession>
<dbReference type="InterPro" id="IPR015883">
    <property type="entry name" value="Glyco_hydro_20_cat"/>
</dbReference>
<dbReference type="Pfam" id="PF00728">
    <property type="entry name" value="Glyco_hydro_20"/>
    <property type="match status" value="1"/>
</dbReference>
<dbReference type="Proteomes" id="UP000742460">
    <property type="component" value="Unassembled WGS sequence"/>
</dbReference>
<dbReference type="SUPFAM" id="SSF51445">
    <property type="entry name" value="(Trans)glycosidases"/>
    <property type="match status" value="1"/>
</dbReference>
<dbReference type="GO" id="GO:0004563">
    <property type="term" value="F:beta-N-acetylhexosaminidase activity"/>
    <property type="evidence" value="ECO:0007669"/>
    <property type="project" value="UniProtKB-EC"/>
</dbReference>
<evidence type="ECO:0000313" key="8">
    <source>
        <dbReference type="Proteomes" id="UP000742460"/>
    </source>
</evidence>
<reference evidence="7" key="1">
    <citation type="journal article" date="2021" name="PeerJ">
        <title>Extensive microbial diversity within the chicken gut microbiome revealed by metagenomics and culture.</title>
        <authorList>
            <person name="Gilroy R."/>
            <person name="Ravi A."/>
            <person name="Getino M."/>
            <person name="Pursley I."/>
            <person name="Horton D.L."/>
            <person name="Alikhan N.F."/>
            <person name="Baker D."/>
            <person name="Gharbi K."/>
            <person name="Hall N."/>
            <person name="Watson M."/>
            <person name="Adriaenssens E.M."/>
            <person name="Foster-Nyarko E."/>
            <person name="Jarju S."/>
            <person name="Secka A."/>
            <person name="Antonio M."/>
            <person name="Oren A."/>
            <person name="Chaudhuri R.R."/>
            <person name="La Ragione R."/>
            <person name="Hildebrand F."/>
            <person name="Pallen M.J."/>
        </authorList>
    </citation>
    <scope>NUCLEOTIDE SEQUENCE</scope>
    <source>
        <strain evidence="7">ChiGjej5B5-22894</strain>
    </source>
</reference>
<feature type="domain" description="Glycoside hydrolase family 20 catalytic" evidence="6">
    <location>
        <begin position="23"/>
        <end position="370"/>
    </location>
</feature>
<evidence type="ECO:0000256" key="3">
    <source>
        <dbReference type="ARBA" id="ARBA00012663"/>
    </source>
</evidence>
<evidence type="ECO:0000256" key="4">
    <source>
        <dbReference type="ARBA" id="ARBA00022801"/>
    </source>
</evidence>
<dbReference type="GO" id="GO:0016020">
    <property type="term" value="C:membrane"/>
    <property type="evidence" value="ECO:0007669"/>
    <property type="project" value="TreeGrafter"/>
</dbReference>
<proteinExistence type="inferred from homology"/>
<dbReference type="PANTHER" id="PTHR22600">
    <property type="entry name" value="BETA-HEXOSAMINIDASE"/>
    <property type="match status" value="1"/>
</dbReference>
<dbReference type="GO" id="GO:0005975">
    <property type="term" value="P:carbohydrate metabolic process"/>
    <property type="evidence" value="ECO:0007669"/>
    <property type="project" value="InterPro"/>
</dbReference>
<dbReference type="InterPro" id="IPR025705">
    <property type="entry name" value="Beta_hexosaminidase_sua/sub"/>
</dbReference>
<dbReference type="Gene3D" id="3.20.20.80">
    <property type="entry name" value="Glycosidases"/>
    <property type="match status" value="1"/>
</dbReference>
<dbReference type="PANTHER" id="PTHR22600:SF57">
    <property type="entry name" value="BETA-N-ACETYLHEXOSAMINIDASE"/>
    <property type="match status" value="1"/>
</dbReference>
<dbReference type="PRINTS" id="PR00738">
    <property type="entry name" value="GLHYDRLASE20"/>
</dbReference>
<evidence type="ECO:0000256" key="2">
    <source>
        <dbReference type="ARBA" id="ARBA00006285"/>
    </source>
</evidence>
<evidence type="ECO:0000313" key="7">
    <source>
        <dbReference type="EMBL" id="HJG91050.1"/>
    </source>
</evidence>
<feature type="active site" description="Proton donor" evidence="5">
    <location>
        <position position="206"/>
    </location>
</feature>
<protein>
    <recommendedName>
        <fullName evidence="3">beta-N-acetylhexosaminidase</fullName>
        <ecNumber evidence="3">3.2.1.52</ecNumber>
    </recommendedName>
</protein>
<dbReference type="InterPro" id="IPR017853">
    <property type="entry name" value="GH"/>
</dbReference>
<dbReference type="GO" id="GO:0030203">
    <property type="term" value="P:glycosaminoglycan metabolic process"/>
    <property type="evidence" value="ECO:0007669"/>
    <property type="project" value="TreeGrafter"/>
</dbReference>
<comment type="caution">
    <text evidence="7">The sequence shown here is derived from an EMBL/GenBank/DDBJ whole genome shotgun (WGS) entry which is preliminary data.</text>
</comment>
<gene>
    <name evidence="7" type="ORF">K8V81_04935</name>
</gene>
<evidence type="ECO:0000256" key="5">
    <source>
        <dbReference type="PIRSR" id="PIRSR625705-1"/>
    </source>
</evidence>
<evidence type="ECO:0000256" key="1">
    <source>
        <dbReference type="ARBA" id="ARBA00001231"/>
    </source>
</evidence>
<sequence>MLEADPGVALIPGPDAAPQPYAQWRGLMVDSARTFWPMDVMRELLDLMARYRFNRLHWHLTDDAGWRIDIPGYPRLMEVASRLAREPFHWYTNTDAERRLEAIHAAPEGSTHGSYSADDIAELLRHAARSGIEIMPEVDLPGHMGAVIRAYPELGDPALAQLPETEWTHRNDLLWPSERSERFLRAVIDQVCELFPHPVVHIGGDECDYAVWEADDALMAAMRARGLEGGPQIQGWFTDIARDQLQRHGRTAAAWDELVETPARGDELIFAWRGQGRGVSAAHGSGHPWIYADASRLYLNRVGGPEQTEPAGMTPGFGVRSILEDVRPPRSEQLRGIQAAVWTEFITGRESLHHHLFPRLLAVAEVAWNGPGATSWEEFAPRMRAEMEQLAARGVQGRPLDQYTEHGA</sequence>
<comment type="similarity">
    <text evidence="2">Belongs to the glycosyl hydrolase 20 family.</text>
</comment>
<keyword evidence="4" id="KW-0378">Hydrolase</keyword>
<evidence type="ECO:0000259" key="6">
    <source>
        <dbReference type="Pfam" id="PF00728"/>
    </source>
</evidence>
<dbReference type="AlphaFoldDB" id="A0A921MV16"/>
<comment type="catalytic activity">
    <reaction evidence="1">
        <text>Hydrolysis of terminal non-reducing N-acetyl-D-hexosamine residues in N-acetyl-beta-D-hexosaminides.</text>
        <dbReference type="EC" id="3.2.1.52"/>
    </reaction>
</comment>
<dbReference type="EC" id="3.2.1.52" evidence="3"/>
<organism evidence="7 8">
    <name type="scientific">Brachybacterium massiliense</name>
    <dbReference type="NCBI Taxonomy" id="1755098"/>
    <lineage>
        <taxon>Bacteria</taxon>
        <taxon>Bacillati</taxon>
        <taxon>Actinomycetota</taxon>
        <taxon>Actinomycetes</taxon>
        <taxon>Micrococcales</taxon>
        <taxon>Dermabacteraceae</taxon>
        <taxon>Brachybacterium</taxon>
    </lineage>
</organism>